<evidence type="ECO:0000256" key="3">
    <source>
        <dbReference type="SAM" id="Phobius"/>
    </source>
</evidence>
<reference evidence="4 5" key="1">
    <citation type="submission" date="2018-07" db="EMBL/GenBank/DDBJ databases">
        <authorList>
            <person name="Ye Y."/>
        </authorList>
    </citation>
    <scope>NUCLEOTIDE SEQUENCE [LARGE SCALE GENOMIC DNA]</scope>
    <source>
        <strain evidence="5">H14(2018)</strain>
    </source>
</reference>
<dbReference type="InterPro" id="IPR041916">
    <property type="entry name" value="Anti_sigma_zinc_sf"/>
</dbReference>
<keyword evidence="1" id="KW-0805">Transcription regulation</keyword>
<evidence type="ECO:0000313" key="5">
    <source>
        <dbReference type="Proteomes" id="UP000253958"/>
    </source>
</evidence>
<dbReference type="RefSeq" id="WP_114920332.1">
    <property type="nucleotide sequence ID" value="NZ_CP031263.1"/>
</dbReference>
<feature type="transmembrane region" description="Helical" evidence="3">
    <location>
        <begin position="244"/>
        <end position="262"/>
    </location>
</feature>
<keyword evidence="3" id="KW-0812">Transmembrane</keyword>
<keyword evidence="3" id="KW-1133">Transmembrane helix</keyword>
<keyword evidence="3" id="KW-0472">Membrane</keyword>
<feature type="transmembrane region" description="Helical" evidence="3">
    <location>
        <begin position="115"/>
        <end position="132"/>
    </location>
</feature>
<gene>
    <name evidence="4" type="ORF">DVH21_22920</name>
</gene>
<name>A0A6N3K5W0_9ACTN</name>
<proteinExistence type="predicted"/>
<reference evidence="4 5" key="2">
    <citation type="submission" date="2018-08" db="EMBL/GenBank/DDBJ databases">
        <title>Streptomyces kandeliansis sp. nov., an endophytic bacterium isolated from mangrove plant.</title>
        <authorList>
            <person name="Wang R."/>
        </authorList>
    </citation>
    <scope>NUCLEOTIDE SEQUENCE [LARGE SCALE GENOMIC DNA]</scope>
    <source>
        <strain evidence="5">H14(2018)</strain>
    </source>
</reference>
<organism evidence="4 5">
    <name type="scientific">Micromonospora aurantiaca</name>
    <name type="common">nom. illeg.</name>
    <dbReference type="NCBI Taxonomy" id="47850"/>
    <lineage>
        <taxon>Bacteria</taxon>
        <taxon>Bacillati</taxon>
        <taxon>Actinomycetota</taxon>
        <taxon>Actinomycetes</taxon>
        <taxon>Micromonosporales</taxon>
        <taxon>Micromonosporaceae</taxon>
        <taxon>Micromonospora</taxon>
    </lineage>
</organism>
<evidence type="ECO:0000313" key="4">
    <source>
        <dbReference type="EMBL" id="AXH92546.1"/>
    </source>
</evidence>
<dbReference type="Proteomes" id="UP000253958">
    <property type="component" value="Chromosome"/>
</dbReference>
<protein>
    <submittedName>
        <fullName evidence="4">Zf-HC2 domain-containing protein</fullName>
    </submittedName>
</protein>
<dbReference type="AlphaFoldDB" id="A0A6N3K5W0"/>
<accession>A0A6N3K5W0</accession>
<feature type="transmembrane region" description="Helical" evidence="3">
    <location>
        <begin position="82"/>
        <end position="103"/>
    </location>
</feature>
<sequence length="272" mass="28778">MTAHVPPPALAAYAAGSPDDAATWTIEVHLEGCAECRDRLGELAAPPLRALLGDAREAILEQARTGPRPVRRRPLRRWWLRWTDWSLLAWAAMTCTAILAAVLLDRNYPEQPSTVLLLAPVAPLAGLAVAWSRRANPNWEVVAGTARAGLELLLRRTLAVLLLVAPVLAVAGLAVGRNPALWLLPCLTFTAATLLLGSRVGVPLAAAVLGGGWLTVVAAVSFTGDADAARAAAATEALLRPATMPAWAAAAAVLTLLTTLRAEHLRRPAAWR</sequence>
<evidence type="ECO:0000256" key="1">
    <source>
        <dbReference type="ARBA" id="ARBA00023015"/>
    </source>
</evidence>
<keyword evidence="2" id="KW-0804">Transcription</keyword>
<feature type="transmembrane region" description="Helical" evidence="3">
    <location>
        <begin position="153"/>
        <end position="174"/>
    </location>
</feature>
<feature type="transmembrane region" description="Helical" evidence="3">
    <location>
        <begin position="204"/>
        <end position="224"/>
    </location>
</feature>
<feature type="transmembrane region" description="Helical" evidence="3">
    <location>
        <begin position="180"/>
        <end position="197"/>
    </location>
</feature>
<evidence type="ECO:0000256" key="2">
    <source>
        <dbReference type="ARBA" id="ARBA00023163"/>
    </source>
</evidence>
<dbReference type="Gene3D" id="1.10.10.1320">
    <property type="entry name" value="Anti-sigma factor, zinc-finger domain"/>
    <property type="match status" value="1"/>
</dbReference>
<dbReference type="EMBL" id="CP031263">
    <property type="protein sequence ID" value="AXH92546.1"/>
    <property type="molecule type" value="Genomic_DNA"/>
</dbReference>